<feature type="binding site" description="via phosphate group" evidence="14">
    <location>
        <position position="63"/>
    </location>
    <ligand>
        <name>Mg(2+)</name>
        <dbReference type="ChEBI" id="CHEBI:18420"/>
    </ligand>
</feature>
<dbReference type="Pfam" id="PF21405">
    <property type="entry name" value="AMG1_II"/>
    <property type="match status" value="1"/>
</dbReference>
<dbReference type="GO" id="GO:0006048">
    <property type="term" value="P:UDP-N-acetylglucosamine biosynthetic process"/>
    <property type="evidence" value="ECO:0007669"/>
    <property type="project" value="UniProtKB-UniRule"/>
</dbReference>
<dbReference type="InterPro" id="IPR049023">
    <property type="entry name" value="AMG1_II"/>
</dbReference>
<dbReference type="PANTHER" id="PTHR45955">
    <property type="entry name" value="PHOSPHOACETYLGLUCOSAMINE MUTASE"/>
    <property type="match status" value="1"/>
</dbReference>
<feature type="domain" description="Phosphoacetylglucosamine mutase AMG1" evidence="17">
    <location>
        <begin position="293"/>
        <end position="428"/>
    </location>
</feature>
<comment type="cofactor">
    <cofactor evidence="11 14">
        <name>Mg(2+)</name>
        <dbReference type="ChEBI" id="CHEBI:18420"/>
    </cofactor>
    <text evidence="11 14">Binds 1 Mg(2+) ion per subunit.</text>
</comment>
<dbReference type="SUPFAM" id="SSF53738">
    <property type="entry name" value="Phosphoglucomutase, first 3 domains"/>
    <property type="match status" value="3"/>
</dbReference>
<comment type="catalytic activity">
    <reaction evidence="1 11">
        <text>N-acetyl-alpha-D-glucosamine 1-phosphate = N-acetyl-D-glucosamine 6-phosphate</text>
        <dbReference type="Rhea" id="RHEA:23804"/>
        <dbReference type="ChEBI" id="CHEBI:57513"/>
        <dbReference type="ChEBI" id="CHEBI:57776"/>
        <dbReference type="EC" id="5.4.2.3"/>
    </reaction>
</comment>
<feature type="binding site" evidence="14">
    <location>
        <position position="272"/>
    </location>
    <ligand>
        <name>Mg(2+)</name>
        <dbReference type="ChEBI" id="CHEBI:18420"/>
    </ligand>
</feature>
<feature type="binding site" evidence="14">
    <location>
        <position position="274"/>
    </location>
    <ligand>
        <name>Mg(2+)</name>
        <dbReference type="ChEBI" id="CHEBI:18420"/>
    </ligand>
</feature>
<dbReference type="Proteomes" id="UP001485043">
    <property type="component" value="Unassembled WGS sequence"/>
</dbReference>
<accession>A0AAW1SY18</accession>
<keyword evidence="5" id="KW-0597">Phosphoprotein</keyword>
<feature type="binding site" evidence="14">
    <location>
        <position position="276"/>
    </location>
    <ligand>
        <name>Mg(2+)</name>
        <dbReference type="ChEBI" id="CHEBI:18420"/>
    </ligand>
</feature>
<gene>
    <name evidence="19" type="ORF">WJX84_003574</name>
</gene>
<dbReference type="PANTHER" id="PTHR45955:SF1">
    <property type="entry name" value="PHOSPHOACETYLGLUCOSAMINE MUTASE"/>
    <property type="match status" value="1"/>
</dbReference>
<evidence type="ECO:0000256" key="11">
    <source>
        <dbReference type="PIRNR" id="PIRNR016408"/>
    </source>
</evidence>
<name>A0AAW1SY18_9CHLO</name>
<dbReference type="GO" id="GO:0000287">
    <property type="term" value="F:magnesium ion binding"/>
    <property type="evidence" value="ECO:0007669"/>
    <property type="project" value="InterPro"/>
</dbReference>
<dbReference type="InterPro" id="IPR036900">
    <property type="entry name" value="A-D-PHexomutase_C_sf"/>
</dbReference>
<dbReference type="Pfam" id="PF00408">
    <property type="entry name" value="PGM_PMM_IV"/>
    <property type="match status" value="1"/>
</dbReference>
<dbReference type="EMBL" id="JALJOV010000769">
    <property type="protein sequence ID" value="KAK9861384.1"/>
    <property type="molecule type" value="Genomic_DNA"/>
</dbReference>
<sequence length="524" mass="55799">MPTDVLLQLNTYPLREGLKPTYGTAGFRSVADLLPSTVFRCGALMALRAGALRQVTGIVITASHNPEQDNGVKLVDPSGNMLDSQWENMADALAQATTAEQALREVELIKQTWAVGTGGTVMVAHDTRSSALDLCKAAAAGISAVGGTPEPALLLTTPQLHWMVARRNCCLPFSEVDYFQTLLGAFEQLRSSHCPSAKAQALVVDAANGVGAPKLAEAAGRLSDLGLNINVINSGTSGALNAGCGADFVQKEQARPAGFESIPSGMRCASMDGDADRLVYFVMRKSGHAQLFDGDRIAVLAATLLDRILHERPGADASVRMGIVQTAYANGSSTRYVRSRLTECEVVMTPTGVKHLHHAAAAFDIGIYYEANGHGTILFKPSFLKTLTEGSGGWRTEMGLLSQVMNQAVGDALSGLLLVEYALCRLGWGLAQWTDLYTDLPSRQLKVAVPNRAAFTTTDAETRLMTPRGLQCQVEAEVAKVSQGRCFVRPSGTEDVVRVYAEAENQIAADQLAKAVASLVSEMA</sequence>
<evidence type="ECO:0000256" key="7">
    <source>
        <dbReference type="ARBA" id="ARBA00022842"/>
    </source>
</evidence>
<dbReference type="Pfam" id="PF21404">
    <property type="entry name" value="AMG1_III"/>
    <property type="match status" value="1"/>
</dbReference>
<dbReference type="InterPro" id="IPR005843">
    <property type="entry name" value="A-D-PHexomutase_C"/>
</dbReference>
<dbReference type="InterPro" id="IPR005844">
    <property type="entry name" value="A-D-PHexomutase_a/b/a-I"/>
</dbReference>
<evidence type="ECO:0000313" key="20">
    <source>
        <dbReference type="Proteomes" id="UP001485043"/>
    </source>
</evidence>
<dbReference type="Pfam" id="PF02878">
    <property type="entry name" value="PGM_PMM_I"/>
    <property type="match status" value="1"/>
</dbReference>
<comment type="pathway">
    <text evidence="2 11">Nucleotide-sugar biosynthesis; UDP-N-acetyl-alpha-D-glucosamine biosynthesis; N-acetyl-alpha-D-glucosamine 1-phosphate from alpha-D-glucosamine 6-phosphate (route I): step 2/2.</text>
</comment>
<feature type="active site" description="Phosphoserine intermediate" evidence="12">
    <location>
        <position position="63"/>
    </location>
</feature>
<keyword evidence="20" id="KW-1185">Reference proteome</keyword>
<evidence type="ECO:0000256" key="13">
    <source>
        <dbReference type="PIRSR" id="PIRSR016408-2"/>
    </source>
</evidence>
<dbReference type="GO" id="GO:0004610">
    <property type="term" value="F:phosphoacetylglucosamine mutase activity"/>
    <property type="evidence" value="ECO:0007669"/>
    <property type="project" value="UniProtKB-UniRule"/>
</dbReference>
<evidence type="ECO:0000256" key="2">
    <source>
        <dbReference type="ARBA" id="ARBA00004865"/>
    </source>
</evidence>
<evidence type="ECO:0000259" key="18">
    <source>
        <dbReference type="Pfam" id="PF21405"/>
    </source>
</evidence>
<dbReference type="InterPro" id="IPR016657">
    <property type="entry name" value="PAGM"/>
</dbReference>
<evidence type="ECO:0000256" key="12">
    <source>
        <dbReference type="PIRSR" id="PIRSR016408-1"/>
    </source>
</evidence>
<evidence type="ECO:0000256" key="6">
    <source>
        <dbReference type="ARBA" id="ARBA00022723"/>
    </source>
</evidence>
<keyword evidence="8 11" id="KW-0413">Isomerase</keyword>
<evidence type="ECO:0000259" key="17">
    <source>
        <dbReference type="Pfam" id="PF21404"/>
    </source>
</evidence>
<dbReference type="PIRSF" id="PIRSF016408">
    <property type="entry name" value="PAGM"/>
    <property type="match status" value="1"/>
</dbReference>
<proteinExistence type="inferred from homology"/>
<dbReference type="CDD" id="cd03086">
    <property type="entry name" value="PGM3"/>
    <property type="match status" value="1"/>
</dbReference>
<dbReference type="InterPro" id="IPR049022">
    <property type="entry name" value="AMG1_III"/>
</dbReference>
<keyword evidence="7 11" id="KW-0460">Magnesium</keyword>
<evidence type="ECO:0000256" key="9">
    <source>
        <dbReference type="ARBA" id="ARBA00031926"/>
    </source>
</evidence>
<dbReference type="Gene3D" id="3.30.310.50">
    <property type="entry name" value="Alpha-D-phosphohexomutase, C-terminal domain"/>
    <property type="match status" value="1"/>
</dbReference>
<dbReference type="FunFam" id="3.30.310.50:FF:000003">
    <property type="entry name" value="Phosphoacetylglucosamine mutase"/>
    <property type="match status" value="1"/>
</dbReference>
<reference evidence="19 20" key="1">
    <citation type="journal article" date="2024" name="Nat. Commun.">
        <title>Phylogenomics reveals the evolutionary origins of lichenization in chlorophyte algae.</title>
        <authorList>
            <person name="Puginier C."/>
            <person name="Libourel C."/>
            <person name="Otte J."/>
            <person name="Skaloud P."/>
            <person name="Haon M."/>
            <person name="Grisel S."/>
            <person name="Petersen M."/>
            <person name="Berrin J.G."/>
            <person name="Delaux P.M."/>
            <person name="Dal Grande F."/>
            <person name="Keller J."/>
        </authorList>
    </citation>
    <scope>NUCLEOTIDE SEQUENCE [LARGE SCALE GENOMIC DNA]</scope>
    <source>
        <strain evidence="19 20">SAG 2523</strain>
    </source>
</reference>
<feature type="domain" description="Alpha-D-phosphohexomutase alpha/beta/alpha" evidence="16">
    <location>
        <begin position="52"/>
        <end position="90"/>
    </location>
</feature>
<feature type="domain" description="Phosphoacetylglucosamine mutase AMG1" evidence="18">
    <location>
        <begin position="174"/>
        <end position="279"/>
    </location>
</feature>
<comment type="function">
    <text evidence="11">Interconverts GlcNAc-6-P and GlcNAc-1-P.</text>
</comment>
<evidence type="ECO:0000256" key="3">
    <source>
        <dbReference type="ARBA" id="ARBA00010231"/>
    </source>
</evidence>
<feature type="binding site" evidence="13">
    <location>
        <begin position="370"/>
        <end position="372"/>
    </location>
    <ligand>
        <name>substrate</name>
    </ligand>
</feature>
<dbReference type="FunFam" id="3.40.120.10:FF:000013">
    <property type="entry name" value="Phosphoacetylglucosamine mutase"/>
    <property type="match status" value="1"/>
</dbReference>
<evidence type="ECO:0000313" key="19">
    <source>
        <dbReference type="EMBL" id="KAK9861384.1"/>
    </source>
</evidence>
<evidence type="ECO:0000256" key="5">
    <source>
        <dbReference type="ARBA" id="ARBA00022553"/>
    </source>
</evidence>
<evidence type="ECO:0000259" key="16">
    <source>
        <dbReference type="Pfam" id="PF02878"/>
    </source>
</evidence>
<evidence type="ECO:0000259" key="15">
    <source>
        <dbReference type="Pfam" id="PF00408"/>
    </source>
</evidence>
<organism evidence="19 20">
    <name type="scientific">Apatococcus fuscideae</name>
    <dbReference type="NCBI Taxonomy" id="2026836"/>
    <lineage>
        <taxon>Eukaryota</taxon>
        <taxon>Viridiplantae</taxon>
        <taxon>Chlorophyta</taxon>
        <taxon>core chlorophytes</taxon>
        <taxon>Trebouxiophyceae</taxon>
        <taxon>Chlorellales</taxon>
        <taxon>Chlorellaceae</taxon>
        <taxon>Apatococcus</taxon>
    </lineage>
</organism>
<evidence type="ECO:0000256" key="4">
    <source>
        <dbReference type="ARBA" id="ARBA00012731"/>
    </source>
</evidence>
<evidence type="ECO:0000256" key="14">
    <source>
        <dbReference type="PIRSR" id="PIRSR016408-3"/>
    </source>
</evidence>
<keyword evidence="6 11" id="KW-0479">Metal-binding</keyword>
<feature type="binding site" evidence="13">
    <location>
        <begin position="489"/>
        <end position="493"/>
    </location>
    <ligand>
        <name>substrate</name>
    </ligand>
</feature>
<dbReference type="SUPFAM" id="SSF55957">
    <property type="entry name" value="Phosphoglucomutase, C-terminal domain"/>
    <property type="match status" value="1"/>
</dbReference>
<dbReference type="InterPro" id="IPR016066">
    <property type="entry name" value="A-D-PHexomutase_CS"/>
</dbReference>
<evidence type="ECO:0000256" key="10">
    <source>
        <dbReference type="ARBA" id="ARBA00032065"/>
    </source>
</evidence>
<dbReference type="GO" id="GO:0005975">
    <property type="term" value="P:carbohydrate metabolic process"/>
    <property type="evidence" value="ECO:0007669"/>
    <property type="project" value="InterPro"/>
</dbReference>
<feature type="domain" description="Alpha-D-phosphohexomutase C-terminal" evidence="15">
    <location>
        <begin position="446"/>
        <end position="517"/>
    </location>
</feature>
<protein>
    <recommendedName>
        <fullName evidence="4 11">Phosphoacetylglucosamine mutase</fullName>
        <shortName evidence="11">PAGM</shortName>
        <ecNumber evidence="4 11">5.4.2.3</ecNumber>
    </recommendedName>
    <alternativeName>
        <fullName evidence="10 11">Acetylglucosamine phosphomutase</fullName>
    </alternativeName>
    <alternativeName>
        <fullName evidence="9 11">N-acetylglucosamine-phosphate mutase</fullName>
    </alternativeName>
</protein>
<evidence type="ECO:0000256" key="1">
    <source>
        <dbReference type="ARBA" id="ARBA00000558"/>
    </source>
</evidence>
<comment type="similarity">
    <text evidence="3 11">Belongs to the phosphohexose mutase family.</text>
</comment>
<comment type="caution">
    <text evidence="19">The sequence shown here is derived from an EMBL/GenBank/DDBJ whole genome shotgun (WGS) entry which is preliminary data.</text>
</comment>
<dbReference type="InterPro" id="IPR016055">
    <property type="entry name" value="A-D-PHexomutase_a/b/a-I/II/III"/>
</dbReference>
<evidence type="ECO:0000256" key="8">
    <source>
        <dbReference type="ARBA" id="ARBA00023235"/>
    </source>
</evidence>
<dbReference type="AlphaFoldDB" id="A0AAW1SY18"/>
<dbReference type="EC" id="5.4.2.3" evidence="4 11"/>
<feature type="binding site" evidence="13">
    <location>
        <position position="498"/>
    </location>
    <ligand>
        <name>substrate</name>
    </ligand>
</feature>
<dbReference type="PROSITE" id="PS00710">
    <property type="entry name" value="PGM_PMM"/>
    <property type="match status" value="1"/>
</dbReference>
<dbReference type="Gene3D" id="3.40.120.10">
    <property type="entry name" value="Alpha-D-Glucose-1,6-Bisphosphate, subunit A, domain 3"/>
    <property type="match status" value="3"/>
</dbReference>